<dbReference type="AlphaFoldDB" id="A0A3A8NAM0"/>
<organism evidence="1 2">
    <name type="scientific">Corallococcus sicarius</name>
    <dbReference type="NCBI Taxonomy" id="2316726"/>
    <lineage>
        <taxon>Bacteria</taxon>
        <taxon>Pseudomonadati</taxon>
        <taxon>Myxococcota</taxon>
        <taxon>Myxococcia</taxon>
        <taxon>Myxococcales</taxon>
        <taxon>Cystobacterineae</taxon>
        <taxon>Myxococcaceae</taxon>
        <taxon>Corallococcus</taxon>
    </lineage>
</organism>
<evidence type="ECO:0000313" key="2">
    <source>
        <dbReference type="Proteomes" id="UP000273405"/>
    </source>
</evidence>
<accession>A0A3A8NAM0</accession>
<reference evidence="2" key="1">
    <citation type="submission" date="2018-09" db="EMBL/GenBank/DDBJ databases">
        <authorList>
            <person name="Livingstone P.G."/>
            <person name="Whitworth D.E."/>
        </authorList>
    </citation>
    <scope>NUCLEOTIDE SEQUENCE [LARGE SCALE GENOMIC DNA]</scope>
    <source>
        <strain evidence="2">CA040B</strain>
    </source>
</reference>
<comment type="caution">
    <text evidence="1">The sequence shown here is derived from an EMBL/GenBank/DDBJ whole genome shotgun (WGS) entry which is preliminary data.</text>
</comment>
<gene>
    <name evidence="1" type="ORF">D7X12_19380</name>
</gene>
<dbReference type="Proteomes" id="UP000273405">
    <property type="component" value="Unassembled WGS sequence"/>
</dbReference>
<protein>
    <recommendedName>
        <fullName evidence="3">HEAT repeat domain-containing protein</fullName>
    </recommendedName>
</protein>
<evidence type="ECO:0008006" key="3">
    <source>
        <dbReference type="Google" id="ProtNLM"/>
    </source>
</evidence>
<evidence type="ECO:0000313" key="1">
    <source>
        <dbReference type="EMBL" id="RKH41013.1"/>
    </source>
</evidence>
<dbReference type="EMBL" id="RAWG01000117">
    <property type="protein sequence ID" value="RKH41013.1"/>
    <property type="molecule type" value="Genomic_DNA"/>
</dbReference>
<name>A0A3A8NAM0_9BACT</name>
<sequence length="282" mass="30781">MLDEAGTANGVRMYFMTGPKAPVLTCPGRRRVLLECSIAQTLVGLFLVMALGACRTTKPVEQDRLRVELERAVLADQEEIGEDRPVDEHFQAFLKKYGEDAVPFFERLVVEAADSGWRDDAHQVNAAVRGLVALQGKRAQGVLKKLASSKTADLLFSQIALNALVGLAPESEKVGLLIARLREGRHPEDQQWAVGTLITLGRTEAVPCLKELRAGISDARTLININSAVVMLGDPGVCNLYSESQGGPSRLWSCRYQCAGAVRGRERVMEAACPRTLPNKDE</sequence>
<proteinExistence type="predicted"/>
<keyword evidence="2" id="KW-1185">Reference proteome</keyword>